<feature type="active site" description="Nucleophile" evidence="19">
    <location>
        <position position="195"/>
    </location>
</feature>
<dbReference type="GO" id="GO:0008970">
    <property type="term" value="F:phospholipase A1 activity"/>
    <property type="evidence" value="ECO:0007669"/>
    <property type="project" value="UniProtKB-EC"/>
</dbReference>
<evidence type="ECO:0000256" key="6">
    <source>
        <dbReference type="ARBA" id="ARBA00013179"/>
    </source>
</evidence>
<dbReference type="Gene3D" id="2.40.230.10">
    <property type="entry name" value="Phospholipase A1"/>
    <property type="match status" value="1"/>
</dbReference>
<keyword evidence="12" id="KW-0378">Hydrolase</keyword>
<dbReference type="PANTHER" id="PTHR40457">
    <property type="entry name" value="PHOSPHOLIPASE A1"/>
    <property type="match status" value="1"/>
</dbReference>
<proteinExistence type="inferred from homology"/>
<dbReference type="GO" id="GO:0016042">
    <property type="term" value="P:lipid catabolic process"/>
    <property type="evidence" value="ECO:0007669"/>
    <property type="project" value="UniProtKB-KW"/>
</dbReference>
<protein>
    <recommendedName>
        <fullName evidence="18">Phosphatidylcholine 1-acylhydrolase</fullName>
        <ecNumber evidence="6">3.1.1.32</ecNumber>
        <ecNumber evidence="7">3.1.1.4</ecNumber>
    </recommendedName>
</protein>
<evidence type="ECO:0000313" key="22">
    <source>
        <dbReference type="Proteomes" id="UP000559808"/>
    </source>
</evidence>
<dbReference type="InterPro" id="IPR036541">
    <property type="entry name" value="PLipase_A1_sf"/>
</dbReference>
<evidence type="ECO:0000256" key="12">
    <source>
        <dbReference type="ARBA" id="ARBA00022801"/>
    </source>
</evidence>
<dbReference type="GO" id="GO:0009279">
    <property type="term" value="C:cell outer membrane"/>
    <property type="evidence" value="ECO:0007669"/>
    <property type="project" value="UniProtKB-SubCell"/>
</dbReference>
<comment type="subcellular location">
    <subcellularLocation>
        <location evidence="3">Cell outer membrane</location>
        <topology evidence="3">Multi-pass membrane protein</topology>
    </subcellularLocation>
</comment>
<feature type="binding site" description="in dimeric form" evidence="20">
    <location>
        <position position="203"/>
    </location>
    <ligand>
        <name>Ca(2+)</name>
        <dbReference type="ChEBI" id="CHEBI:29108"/>
        <label>1</label>
    </ligand>
</feature>
<evidence type="ECO:0000256" key="13">
    <source>
        <dbReference type="ARBA" id="ARBA00022837"/>
    </source>
</evidence>
<evidence type="ECO:0000256" key="9">
    <source>
        <dbReference type="ARBA" id="ARBA00022692"/>
    </source>
</evidence>
<evidence type="ECO:0000256" key="2">
    <source>
        <dbReference type="ARBA" id="ARBA00001604"/>
    </source>
</evidence>
<dbReference type="Pfam" id="PF02253">
    <property type="entry name" value="PLA1"/>
    <property type="match status" value="1"/>
</dbReference>
<gene>
    <name evidence="21" type="ORF">YZ34_07795</name>
</gene>
<accession>A0A5L4NNY8</accession>
<dbReference type="PANTHER" id="PTHR40457:SF1">
    <property type="entry name" value="PHOSPHOLIPASE A1"/>
    <property type="match status" value="1"/>
</dbReference>
<evidence type="ECO:0000256" key="14">
    <source>
        <dbReference type="ARBA" id="ARBA00022963"/>
    </source>
</evidence>
<name>A0A5L4NNY8_CAMLA</name>
<evidence type="ECO:0000256" key="11">
    <source>
        <dbReference type="ARBA" id="ARBA00022729"/>
    </source>
</evidence>
<evidence type="ECO:0000256" key="15">
    <source>
        <dbReference type="ARBA" id="ARBA00023098"/>
    </source>
</evidence>
<keyword evidence="14" id="KW-0442">Lipid degradation</keyword>
<comment type="subunit">
    <text evidence="5">Homodimer; dimerization is reversible, and the dimeric form is the active one.</text>
</comment>
<evidence type="ECO:0000256" key="20">
    <source>
        <dbReference type="PIRSR" id="PIRSR603187-2"/>
    </source>
</evidence>
<evidence type="ECO:0000256" key="17">
    <source>
        <dbReference type="ARBA" id="ARBA00023237"/>
    </source>
</evidence>
<dbReference type="EC" id="3.1.1.32" evidence="6"/>
<evidence type="ECO:0000256" key="10">
    <source>
        <dbReference type="ARBA" id="ARBA00022723"/>
    </source>
</evidence>
<keyword evidence="10 20" id="KW-0479">Metal-binding</keyword>
<feature type="active site" description="Proton acceptor" evidence="19">
    <location>
        <position position="193"/>
    </location>
</feature>
<dbReference type="AlphaFoldDB" id="A0A5L4NNY8"/>
<dbReference type="EMBL" id="AABOWU010000023">
    <property type="protein sequence ID" value="EAI3914907.1"/>
    <property type="molecule type" value="Genomic_DNA"/>
</dbReference>
<feature type="binding site" description="in dimeric form" evidence="20">
    <location>
        <position position="238"/>
    </location>
    <ligand>
        <name>Ca(2+)</name>
        <dbReference type="ChEBI" id="CHEBI:29108"/>
        <label>1</label>
    </ligand>
</feature>
<comment type="similarity">
    <text evidence="4">Belongs to the phospholipase A1 family.</text>
</comment>
<dbReference type="GO" id="GO:0046872">
    <property type="term" value="F:metal ion binding"/>
    <property type="evidence" value="ECO:0007669"/>
    <property type="project" value="UniProtKB-KW"/>
</dbReference>
<keyword evidence="9" id="KW-0812">Transmembrane</keyword>
<evidence type="ECO:0000256" key="3">
    <source>
        <dbReference type="ARBA" id="ARBA00004571"/>
    </source>
</evidence>
<evidence type="ECO:0000256" key="4">
    <source>
        <dbReference type="ARBA" id="ARBA00010525"/>
    </source>
</evidence>
<evidence type="ECO:0000313" key="21">
    <source>
        <dbReference type="EMBL" id="EAI3914907.1"/>
    </source>
</evidence>
<keyword evidence="11" id="KW-0732">Signal</keyword>
<evidence type="ECO:0000256" key="16">
    <source>
        <dbReference type="ARBA" id="ARBA00023136"/>
    </source>
</evidence>
<dbReference type="Proteomes" id="UP000559808">
    <property type="component" value="Unassembled WGS sequence"/>
</dbReference>
<keyword evidence="13 20" id="KW-0106">Calcium</keyword>
<comment type="catalytic activity">
    <reaction evidence="1">
        <text>a 1,2-diacyl-sn-glycero-3-phosphocholine + H2O = a 2-acyl-sn-glycero-3-phosphocholine + a fatty acid + H(+)</text>
        <dbReference type="Rhea" id="RHEA:18689"/>
        <dbReference type="ChEBI" id="CHEBI:15377"/>
        <dbReference type="ChEBI" id="CHEBI:15378"/>
        <dbReference type="ChEBI" id="CHEBI:28868"/>
        <dbReference type="ChEBI" id="CHEBI:57643"/>
        <dbReference type="ChEBI" id="CHEBI:57875"/>
        <dbReference type="EC" id="3.1.1.32"/>
    </reaction>
</comment>
<organism evidence="21 22">
    <name type="scientific">Campylobacter lari</name>
    <dbReference type="NCBI Taxonomy" id="201"/>
    <lineage>
        <taxon>Bacteria</taxon>
        <taxon>Pseudomonadati</taxon>
        <taxon>Campylobacterota</taxon>
        <taxon>Epsilonproteobacteria</taxon>
        <taxon>Campylobacterales</taxon>
        <taxon>Campylobacteraceae</taxon>
        <taxon>Campylobacter</taxon>
    </lineage>
</organism>
<keyword evidence="16" id="KW-0472">Membrane</keyword>
<evidence type="ECO:0000256" key="5">
    <source>
        <dbReference type="ARBA" id="ARBA00011702"/>
    </source>
</evidence>
<evidence type="ECO:0000256" key="1">
    <source>
        <dbReference type="ARBA" id="ARBA00000111"/>
    </source>
</evidence>
<keyword evidence="17" id="KW-0998">Cell outer membrane</keyword>
<evidence type="ECO:0000256" key="18">
    <source>
        <dbReference type="ARBA" id="ARBA00032375"/>
    </source>
</evidence>
<keyword evidence="8" id="KW-1134">Transmembrane beta strand</keyword>
<keyword evidence="15" id="KW-0443">Lipid metabolism</keyword>
<dbReference type="SUPFAM" id="SSF56931">
    <property type="entry name" value="Outer membrane phospholipase A (OMPLA)"/>
    <property type="match status" value="1"/>
</dbReference>
<comment type="catalytic activity">
    <reaction evidence="2">
        <text>a 1,2-diacyl-sn-glycero-3-phosphocholine + H2O = a 1-acyl-sn-glycero-3-phosphocholine + a fatty acid + H(+)</text>
        <dbReference type="Rhea" id="RHEA:15801"/>
        <dbReference type="ChEBI" id="CHEBI:15377"/>
        <dbReference type="ChEBI" id="CHEBI:15378"/>
        <dbReference type="ChEBI" id="CHEBI:28868"/>
        <dbReference type="ChEBI" id="CHEBI:57643"/>
        <dbReference type="ChEBI" id="CHEBI:58168"/>
        <dbReference type="EC" id="3.1.1.4"/>
    </reaction>
</comment>
<dbReference type="GO" id="GO:0004623">
    <property type="term" value="F:phospholipase A2 activity"/>
    <property type="evidence" value="ECO:0007669"/>
    <property type="project" value="UniProtKB-EC"/>
</dbReference>
<evidence type="ECO:0000256" key="19">
    <source>
        <dbReference type="PIRSR" id="PIRSR603187-1"/>
    </source>
</evidence>
<reference evidence="21 22" key="1">
    <citation type="submission" date="2018-05" db="EMBL/GenBank/DDBJ databases">
        <authorList>
            <consortium name="PulseNet: The National Subtyping Network for Foodborne Disease Surveillance"/>
            <person name="Tarr C.L."/>
            <person name="Trees E."/>
            <person name="Katz L.S."/>
            <person name="Carleton-Romer H.A."/>
            <person name="Stroika S."/>
            <person name="Kucerova Z."/>
            <person name="Roache K.F."/>
            <person name="Sabol A.L."/>
            <person name="Besser J."/>
            <person name="Gerner-Smidt P."/>
        </authorList>
    </citation>
    <scope>NUCLEOTIDE SEQUENCE [LARGE SCALE GENOMIC DNA]</scope>
    <source>
        <strain evidence="21 22">D6489</strain>
    </source>
</reference>
<evidence type="ECO:0000256" key="7">
    <source>
        <dbReference type="ARBA" id="ARBA00013278"/>
    </source>
</evidence>
<dbReference type="PRINTS" id="PR01486">
    <property type="entry name" value="PHPHLIPASEA1"/>
</dbReference>
<dbReference type="CDD" id="cd00541">
    <property type="entry name" value="OMPLA"/>
    <property type="match status" value="1"/>
</dbReference>
<sequence>MKKTILLIVCAFSALANEDLFNQALEYENQGKYKKAMQIYKSLALKEKQKETSLEKSFNFEQNTSKEKKLDDINPKNEALANYLGTEKSYNPFGISTHNLSYFMPVSYSFSKRDYKSTETKFQVSLKKTLFENLLGLNESYNIGYTQISWWQLYKHSAPFRETNYLPEFFINFPISGHGAFENLKDVRIGLLHESNGQNDPKSRSWNRIYLSNAWFFGDFMFIPRVWLRIPEKSSEDDNPDIEKYLGNFDINLAYTQDDYFINILWRNNLNFANNRGAVEISGAYKISNNGLYIYTQYFNGYGESLIEYNKSSSRLSSGILLMY</sequence>
<evidence type="ECO:0000256" key="8">
    <source>
        <dbReference type="ARBA" id="ARBA00022452"/>
    </source>
</evidence>
<dbReference type="EC" id="3.1.1.4" evidence="7"/>
<feature type="binding site" description="in dimeric form" evidence="20">
    <location>
        <position position="157"/>
    </location>
    <ligand>
        <name>Ca(2+)</name>
        <dbReference type="ChEBI" id="CHEBI:29108"/>
        <label>1</label>
    </ligand>
</feature>
<comment type="caution">
    <text evidence="21">The sequence shown here is derived from an EMBL/GenBank/DDBJ whole genome shotgun (WGS) entry which is preliminary data.</text>
</comment>
<dbReference type="InterPro" id="IPR003187">
    <property type="entry name" value="PLipase_A1"/>
</dbReference>
<comment type="cofactor">
    <cofactor evidence="20">
        <name>Ca(2+)</name>
        <dbReference type="ChEBI" id="CHEBI:29108"/>
    </cofactor>
    <text evidence="20">Binds 1 Ca(2+) ion per monomer.</text>
</comment>